<reference evidence="2 3" key="1">
    <citation type="submission" date="2021-06" db="EMBL/GenBank/DDBJ databases">
        <title>Caerostris extrusa draft genome.</title>
        <authorList>
            <person name="Kono N."/>
            <person name="Arakawa K."/>
        </authorList>
    </citation>
    <scope>NUCLEOTIDE SEQUENCE [LARGE SCALE GENOMIC DNA]</scope>
</reference>
<evidence type="ECO:0000256" key="1">
    <source>
        <dbReference type="SAM" id="MobiDB-lite"/>
    </source>
</evidence>
<keyword evidence="3" id="KW-1185">Reference proteome</keyword>
<evidence type="ECO:0000313" key="2">
    <source>
        <dbReference type="EMBL" id="GIY87347.1"/>
    </source>
</evidence>
<accession>A0AAV4WY01</accession>
<dbReference type="EMBL" id="BPLR01016926">
    <property type="protein sequence ID" value="GIY87347.1"/>
    <property type="molecule type" value="Genomic_DNA"/>
</dbReference>
<protein>
    <submittedName>
        <fullName evidence="2">Uncharacterized protein</fullName>
    </submittedName>
</protein>
<feature type="compositionally biased region" description="Basic residues" evidence="1">
    <location>
        <begin position="1"/>
        <end position="10"/>
    </location>
</feature>
<evidence type="ECO:0000313" key="3">
    <source>
        <dbReference type="Proteomes" id="UP001054945"/>
    </source>
</evidence>
<sequence>MANKRHHRGILPKIKPEKETRTKDPADKTEVRKPEKKGSSSIGKEKGGRTKSKGMSLSRYGLEKHTAASVLRRENLRWGMSCLHLCKYDNGRPFWRQQQHGTQIYFPVYLGVKRKQKFIVSPPKLRFFRIDLLQALCII</sequence>
<dbReference type="Proteomes" id="UP001054945">
    <property type="component" value="Unassembled WGS sequence"/>
</dbReference>
<proteinExistence type="predicted"/>
<name>A0AAV4WY01_CAEEX</name>
<gene>
    <name evidence="2" type="ORF">CEXT_319501</name>
</gene>
<feature type="compositionally biased region" description="Basic and acidic residues" evidence="1">
    <location>
        <begin position="14"/>
        <end position="48"/>
    </location>
</feature>
<feature type="region of interest" description="Disordered" evidence="1">
    <location>
        <begin position="1"/>
        <end position="58"/>
    </location>
</feature>
<comment type="caution">
    <text evidence="2">The sequence shown here is derived from an EMBL/GenBank/DDBJ whole genome shotgun (WGS) entry which is preliminary data.</text>
</comment>
<organism evidence="2 3">
    <name type="scientific">Caerostris extrusa</name>
    <name type="common">Bark spider</name>
    <name type="synonym">Caerostris bankana</name>
    <dbReference type="NCBI Taxonomy" id="172846"/>
    <lineage>
        <taxon>Eukaryota</taxon>
        <taxon>Metazoa</taxon>
        <taxon>Ecdysozoa</taxon>
        <taxon>Arthropoda</taxon>
        <taxon>Chelicerata</taxon>
        <taxon>Arachnida</taxon>
        <taxon>Araneae</taxon>
        <taxon>Araneomorphae</taxon>
        <taxon>Entelegynae</taxon>
        <taxon>Araneoidea</taxon>
        <taxon>Araneidae</taxon>
        <taxon>Caerostris</taxon>
    </lineage>
</organism>
<dbReference type="AlphaFoldDB" id="A0AAV4WY01"/>